<dbReference type="SUPFAM" id="SSF53590">
    <property type="entry name" value="Nucleoside hydrolase"/>
    <property type="match status" value="1"/>
</dbReference>
<organism evidence="4 5">
    <name type="scientific">Halogranum rubrum</name>
    <dbReference type="NCBI Taxonomy" id="553466"/>
    <lineage>
        <taxon>Archaea</taxon>
        <taxon>Methanobacteriati</taxon>
        <taxon>Methanobacteriota</taxon>
        <taxon>Stenosarchaea group</taxon>
        <taxon>Halobacteria</taxon>
        <taxon>Halobacteriales</taxon>
        <taxon>Haloferacaceae</taxon>
    </lineage>
</organism>
<feature type="domain" description="Inosine/uridine-preferring nucleoside hydrolase" evidence="3">
    <location>
        <begin position="5"/>
        <end position="298"/>
    </location>
</feature>
<dbReference type="GO" id="GO:0008477">
    <property type="term" value="F:purine nucleosidase activity"/>
    <property type="evidence" value="ECO:0007669"/>
    <property type="project" value="TreeGrafter"/>
</dbReference>
<dbReference type="InterPro" id="IPR001910">
    <property type="entry name" value="Inosine/uridine_hydrolase_dom"/>
</dbReference>
<proteinExistence type="predicted"/>
<sequence length="312" mass="33073">MAQKLLIDTDPGNDDAIALYVALADPSVDVVGVTTVMGNTTLDNATRNALALLEHVDRTDVPVIPGAARPFSDELVTAEEVHGPGGLPEHVREALPEPTQEPVDGNAVEFIVEQAREHRDDLTIAALGPQTNLALALAVEPRIAEWVDDIYLMGGALTVTGNVTPMASFNFYVDAAAASRVVQEATPKLVGLDVTERVYVSTAEIERLQGEPEPLSTIGDILAFSIDEVRDKFGNDGGLASDAVLVADIVAGLLDYEDAYVEVDTTGGPSNGATIYDEHGVYGHEPNCEGALGIREDASYEDIVVGRLEELA</sequence>
<evidence type="ECO:0000256" key="1">
    <source>
        <dbReference type="ARBA" id="ARBA00022801"/>
    </source>
</evidence>
<dbReference type="STRING" id="553466.SAMN04487950_1838"/>
<dbReference type="PANTHER" id="PTHR12304">
    <property type="entry name" value="INOSINE-URIDINE PREFERRING NUCLEOSIDE HYDROLASE"/>
    <property type="match status" value="1"/>
</dbReference>
<accession>A0A1I4E217</accession>
<keyword evidence="2" id="KW-0326">Glycosidase</keyword>
<dbReference type="Gene3D" id="3.90.245.10">
    <property type="entry name" value="Ribonucleoside hydrolase-like"/>
    <property type="match status" value="1"/>
</dbReference>
<dbReference type="InterPro" id="IPR015910">
    <property type="entry name" value="I/U_nuclsd_hydro_CS"/>
</dbReference>
<dbReference type="Proteomes" id="UP000199607">
    <property type="component" value="Unassembled WGS sequence"/>
</dbReference>
<dbReference type="RefSeq" id="WP_089868688.1">
    <property type="nucleotide sequence ID" value="NZ_FOTC01000002.1"/>
</dbReference>
<dbReference type="GO" id="GO:0006152">
    <property type="term" value="P:purine nucleoside catabolic process"/>
    <property type="evidence" value="ECO:0007669"/>
    <property type="project" value="TreeGrafter"/>
</dbReference>
<dbReference type="PANTHER" id="PTHR12304:SF4">
    <property type="entry name" value="URIDINE NUCLEOSIDASE"/>
    <property type="match status" value="1"/>
</dbReference>
<keyword evidence="1 4" id="KW-0378">Hydrolase</keyword>
<evidence type="ECO:0000259" key="3">
    <source>
        <dbReference type="Pfam" id="PF01156"/>
    </source>
</evidence>
<evidence type="ECO:0000313" key="4">
    <source>
        <dbReference type="EMBL" id="SFK99802.1"/>
    </source>
</evidence>
<name>A0A1I4E217_9EURY</name>
<dbReference type="InterPro" id="IPR023186">
    <property type="entry name" value="IUNH"/>
</dbReference>
<dbReference type="Pfam" id="PF01156">
    <property type="entry name" value="IU_nuc_hydro"/>
    <property type="match status" value="1"/>
</dbReference>
<dbReference type="GO" id="GO:0005829">
    <property type="term" value="C:cytosol"/>
    <property type="evidence" value="ECO:0007669"/>
    <property type="project" value="TreeGrafter"/>
</dbReference>
<keyword evidence="5" id="KW-1185">Reference proteome</keyword>
<dbReference type="InterPro" id="IPR036452">
    <property type="entry name" value="Ribo_hydro-like"/>
</dbReference>
<protein>
    <submittedName>
        <fullName evidence="4">Inosine-uridine nucleoside N-ribohydrolase</fullName>
    </submittedName>
</protein>
<dbReference type="AlphaFoldDB" id="A0A1I4E217"/>
<gene>
    <name evidence="4" type="ORF">SAMN04487950_1838</name>
</gene>
<dbReference type="PROSITE" id="PS01247">
    <property type="entry name" value="IUNH"/>
    <property type="match status" value="1"/>
</dbReference>
<evidence type="ECO:0000313" key="5">
    <source>
        <dbReference type="Proteomes" id="UP000199607"/>
    </source>
</evidence>
<dbReference type="EMBL" id="FOTC01000002">
    <property type="protein sequence ID" value="SFK99802.1"/>
    <property type="molecule type" value="Genomic_DNA"/>
</dbReference>
<evidence type="ECO:0000256" key="2">
    <source>
        <dbReference type="ARBA" id="ARBA00023295"/>
    </source>
</evidence>
<dbReference type="GO" id="GO:0045437">
    <property type="term" value="F:uridine nucleosidase activity"/>
    <property type="evidence" value="ECO:0007669"/>
    <property type="project" value="UniProtKB-ARBA"/>
</dbReference>
<reference evidence="5" key="1">
    <citation type="submission" date="2016-10" db="EMBL/GenBank/DDBJ databases">
        <authorList>
            <person name="Varghese N."/>
            <person name="Submissions S."/>
        </authorList>
    </citation>
    <scope>NUCLEOTIDE SEQUENCE [LARGE SCALE GENOMIC DNA]</scope>
    <source>
        <strain evidence="5">CGMCC 1.7738</strain>
    </source>
</reference>